<keyword evidence="13 16" id="KW-0379">Hydroxylation</keyword>
<feature type="binding site" evidence="17">
    <location>
        <position position="225"/>
    </location>
    <ligand>
        <name>Ca(2+)</name>
        <dbReference type="ChEBI" id="CHEBI:29108"/>
        <label>3</label>
    </ligand>
</feature>
<dbReference type="SMART" id="SM00032">
    <property type="entry name" value="CCP"/>
    <property type="match status" value="2"/>
</dbReference>
<feature type="binding site" evidence="17">
    <location>
        <position position="115"/>
    </location>
    <ligand>
        <name>Ca(2+)</name>
        <dbReference type="ChEBI" id="CHEBI:29108"/>
        <label>1</label>
    </ligand>
</feature>
<keyword evidence="12 15" id="KW-1015">Disulfide bond</keyword>
<dbReference type="InterPro" id="IPR000152">
    <property type="entry name" value="EGF-type_Asp/Asn_hydroxyl_site"/>
</dbReference>
<evidence type="ECO:0000256" key="19">
    <source>
        <dbReference type="PROSITE-ProRule" id="PRU00302"/>
    </source>
</evidence>
<evidence type="ECO:0000256" key="1">
    <source>
        <dbReference type="ARBA" id="ARBA00022536"/>
    </source>
</evidence>
<dbReference type="InterPro" id="IPR001254">
    <property type="entry name" value="Trypsin_dom"/>
</dbReference>
<dbReference type="AlphaFoldDB" id="A0A8C5FUA8"/>
<feature type="disulfide bond" evidence="15">
    <location>
        <begin position="137"/>
        <end position="149"/>
    </location>
</feature>
<keyword evidence="2" id="KW-0399">Innate immunity</keyword>
<feature type="active site" description="Charge relay system" evidence="14">
    <location>
        <position position="630"/>
    </location>
</feature>
<dbReference type="Pfam" id="PF00431">
    <property type="entry name" value="CUB"/>
    <property type="match status" value="2"/>
</dbReference>
<feature type="binding site" evidence="17">
    <location>
        <position position="136"/>
    </location>
    <ligand>
        <name>Ca(2+)</name>
        <dbReference type="ChEBI" id="CHEBI:29108"/>
        <label>2</label>
    </ligand>
</feature>
<feature type="chain" id="PRO_5045270789" evidence="20">
    <location>
        <begin position="17"/>
        <end position="698"/>
    </location>
</feature>
<feature type="disulfide bond" evidence="15">
    <location>
        <begin position="318"/>
        <end position="350"/>
    </location>
</feature>
<dbReference type="PROSITE" id="PS01186">
    <property type="entry name" value="EGF_2"/>
    <property type="match status" value="1"/>
</dbReference>
<evidence type="ECO:0000256" key="7">
    <source>
        <dbReference type="ARBA" id="ARBA00022737"/>
    </source>
</evidence>
<dbReference type="SUPFAM" id="SSF49854">
    <property type="entry name" value="Spermadhesin, CUB domain"/>
    <property type="match status" value="2"/>
</dbReference>
<dbReference type="InterPro" id="IPR000742">
    <property type="entry name" value="EGF"/>
</dbReference>
<feature type="domain" description="Sushi" evidence="23">
    <location>
        <begin position="353"/>
        <end position="421"/>
    </location>
</feature>
<evidence type="ECO:0000256" key="11">
    <source>
        <dbReference type="ARBA" id="ARBA00022875"/>
    </source>
</evidence>
<feature type="binding site" evidence="17">
    <location>
        <position position="272"/>
    </location>
    <ligand>
        <name>Ca(2+)</name>
        <dbReference type="ChEBI" id="CHEBI:29108"/>
        <label>3</label>
    </ligand>
</feature>
<dbReference type="PROSITE" id="PS01187">
    <property type="entry name" value="EGF_CA"/>
    <property type="match status" value="1"/>
</dbReference>
<evidence type="ECO:0000256" key="10">
    <source>
        <dbReference type="ARBA" id="ARBA00022859"/>
    </source>
</evidence>
<dbReference type="CDD" id="cd00041">
    <property type="entry name" value="CUB"/>
    <property type="match status" value="2"/>
</dbReference>
<accession>A0A8C5FUA8</accession>
<dbReference type="OMA" id="DFADAPC"/>
<feature type="binding site" evidence="17">
    <location>
        <position position="155"/>
    </location>
    <ligand>
        <name>Ca(2+)</name>
        <dbReference type="ChEBI" id="CHEBI:29108"/>
        <label>2</label>
    </ligand>
</feature>
<dbReference type="PIRSF" id="PIRSF001155">
    <property type="entry name" value="C1r_C1s_MASP"/>
    <property type="match status" value="1"/>
</dbReference>
<evidence type="ECO:0000256" key="15">
    <source>
        <dbReference type="PIRSR" id="PIRSR001155-2"/>
    </source>
</evidence>
<keyword evidence="17" id="KW-0106">Calcium</keyword>
<reference evidence="24" key="2">
    <citation type="submission" date="2025-09" db="UniProtKB">
        <authorList>
            <consortium name="Ensembl"/>
        </authorList>
    </citation>
    <scope>IDENTIFICATION</scope>
</reference>
<feature type="disulfide bond" evidence="15">
    <location>
        <begin position="355"/>
        <end position="400"/>
    </location>
</feature>
<feature type="disulfide bond" evidence="15">
    <location>
        <begin position="160"/>
        <end position="173"/>
    </location>
</feature>
<dbReference type="SUPFAM" id="SSF57535">
    <property type="entry name" value="Complement control module/SCR domain"/>
    <property type="match status" value="2"/>
</dbReference>
<feature type="binding site" evidence="17">
    <location>
        <position position="61"/>
    </location>
    <ligand>
        <name>Ca(2+)</name>
        <dbReference type="ChEBI" id="CHEBI:29108"/>
        <label>1</label>
    </ligand>
</feature>
<dbReference type="GeneTree" id="ENSGT00950000183084"/>
<dbReference type="Ensembl" id="ENSGMOT00000060980.1">
    <property type="protein sequence ID" value="ENSGMOP00000061760.1"/>
    <property type="gene ID" value="ENSGMOG00000033939.1"/>
</dbReference>
<keyword evidence="9" id="KW-0720">Serine protease</keyword>
<feature type="signal peptide" evidence="20">
    <location>
        <begin position="1"/>
        <end position="16"/>
    </location>
</feature>
<feature type="disulfide bond" evidence="15">
    <location>
        <begin position="626"/>
        <end position="662"/>
    </location>
</feature>
<dbReference type="Pfam" id="PF00089">
    <property type="entry name" value="Trypsin"/>
    <property type="match status" value="1"/>
</dbReference>
<evidence type="ECO:0000313" key="24">
    <source>
        <dbReference type="Ensembl" id="ENSGMOP00000061760.1"/>
    </source>
</evidence>
<dbReference type="GO" id="GO:0031638">
    <property type="term" value="P:zymogen activation"/>
    <property type="evidence" value="ECO:0007669"/>
    <property type="project" value="TreeGrafter"/>
</dbReference>
<dbReference type="Gene3D" id="2.60.120.290">
    <property type="entry name" value="Spermadhesin, CUB domain"/>
    <property type="match status" value="2"/>
</dbReference>
<keyword evidence="4" id="KW-0645">Protease</keyword>
<evidence type="ECO:0000259" key="22">
    <source>
        <dbReference type="PROSITE" id="PS50240"/>
    </source>
</evidence>
<feature type="domain" description="Peptidase S1" evidence="22">
    <location>
        <begin position="436"/>
        <end position="686"/>
    </location>
</feature>
<dbReference type="SMART" id="SM00181">
    <property type="entry name" value="EGF"/>
    <property type="match status" value="1"/>
</dbReference>
<keyword evidence="16" id="KW-0597">Phosphoprotein</keyword>
<dbReference type="Gene3D" id="2.40.10.10">
    <property type="entry name" value="Trypsin-like serine proteases"/>
    <property type="match status" value="1"/>
</dbReference>
<feature type="disulfide bond" evidence="15">
    <location>
        <begin position="291"/>
        <end position="338"/>
    </location>
</feature>
<evidence type="ECO:0000313" key="25">
    <source>
        <dbReference type="Proteomes" id="UP000694546"/>
    </source>
</evidence>
<comment type="PTM">
    <text evidence="16">The iron and 2-oxoglutarate dependent 3-hydroxylation of aspartate and asparagine is (R) stereospecific within EGF domains.</text>
</comment>
<feature type="modified residue" description="(3R)-3-hydroxyasparagine" evidence="16">
    <location>
        <position position="151"/>
    </location>
</feature>
<evidence type="ECO:0000256" key="18">
    <source>
        <dbReference type="PROSITE-ProRule" id="PRU00059"/>
    </source>
</evidence>
<keyword evidence="8" id="KW-0378">Hydrolase</keyword>
<dbReference type="InterPro" id="IPR000859">
    <property type="entry name" value="CUB_dom"/>
</dbReference>
<dbReference type="Pfam" id="PF00084">
    <property type="entry name" value="Sushi"/>
    <property type="match status" value="2"/>
</dbReference>
<evidence type="ECO:0000256" key="6">
    <source>
        <dbReference type="ARBA" id="ARBA00022729"/>
    </source>
</evidence>
<dbReference type="PANTHER" id="PTHR24255:SF29">
    <property type="entry name" value="COMPLEMENT COMPONENT 1, S SUBCOMPONENT"/>
    <property type="match status" value="1"/>
</dbReference>
<dbReference type="InterPro" id="IPR001314">
    <property type="entry name" value="Peptidase_S1A"/>
</dbReference>
<feature type="modified residue" description="Phosphoserine; by CK2" evidence="16">
    <location>
        <position position="190"/>
    </location>
</feature>
<keyword evidence="5 17" id="KW-0479">Metal-binding</keyword>
<sequence length="698" mass="76575">MLRLSLCLALLASCWASDPLSGWVQSPGFPRGYKPLSRLEWRRCAPKAHQLTLSLTHLDLEDSLDCENDALEIYSDGQKIASLCGRKPLEELQSSVSPDLRSSAGGCLSLTFRSDFSNPKRHTGFRAFYTAKDFDECEHPSGQECSHFCHNFVGGYYCSCRLGYILDEDQHTCTVRCSQDLSGSLKGRISSPFRPYPDNSRCRYTLSVEPHLQLQLDFSAAFDVEQGPDGACRDSLTVETRSGMLGPFCGAVPPPSPLLTHSNHVVIHFNSDNYGSNNGFTLFYRTKGQTCLGTVTPDSTVAPMRQEYHYGDRVTVTCDIGRRANTPEESLSHYVTTCQKTGTWSPSYTCDFLTCDLDPVAGQDVLQLKPNQISTSFGDQIQFECSSSYYNLEGPDTYTCDASGEWVSSLDGRKTLPRCIEVCGKTAGASSATGRILGGKMAKDGEIPWQLSVKGRGWAGASLIGDRWALTAAHVVDKNDALTLYGGVFNLAQTNQRTNLPQGEPLPVDYNNVIVHPGYTKNVQSSQRLNFDNDIALIRLASRAPLGPRLTPICLPEAQGPLMDGMLGSVAGWGQTDNKSRSQILRHAPISLMSSAVCRDTPRIGADSMVFTQNMFCAGAQNKDSCTGDSGGPFFVPSLGEGNRGEAGPYRIEGIVSWGANCGDRQFKGYYTAVRNYVGWIRETMQKVEDEERKNMKK</sequence>
<dbReference type="PROSITE" id="PS00010">
    <property type="entry name" value="ASX_HYDROXYL"/>
    <property type="match status" value="1"/>
</dbReference>
<organism evidence="24 25">
    <name type="scientific">Gadus morhua</name>
    <name type="common">Atlantic cod</name>
    <dbReference type="NCBI Taxonomy" id="8049"/>
    <lineage>
        <taxon>Eukaryota</taxon>
        <taxon>Metazoa</taxon>
        <taxon>Chordata</taxon>
        <taxon>Craniata</taxon>
        <taxon>Vertebrata</taxon>
        <taxon>Euteleostomi</taxon>
        <taxon>Actinopterygii</taxon>
        <taxon>Neopterygii</taxon>
        <taxon>Teleostei</taxon>
        <taxon>Neoteleostei</taxon>
        <taxon>Acanthomorphata</taxon>
        <taxon>Zeiogadaria</taxon>
        <taxon>Gadariae</taxon>
        <taxon>Gadiformes</taxon>
        <taxon>Gadoidei</taxon>
        <taxon>Gadidae</taxon>
        <taxon>Gadus</taxon>
    </lineage>
</organism>
<feature type="disulfide bond" evidence="15">
    <location>
        <begin position="385"/>
        <end position="419"/>
    </location>
</feature>
<feature type="disulfide bond" evidence="15">
    <location>
        <begin position="145"/>
        <end position="158"/>
    </location>
</feature>
<keyword evidence="7" id="KW-0677">Repeat</keyword>
<evidence type="ECO:0000256" key="13">
    <source>
        <dbReference type="ARBA" id="ARBA00023278"/>
    </source>
</evidence>
<dbReference type="InterPro" id="IPR033116">
    <property type="entry name" value="TRYPSIN_SER"/>
</dbReference>
<feature type="domain" description="CUB" evidence="21">
    <location>
        <begin position="177"/>
        <end position="287"/>
    </location>
</feature>
<dbReference type="SMART" id="SM00020">
    <property type="entry name" value="Tryp_SPc"/>
    <property type="match status" value="1"/>
</dbReference>
<dbReference type="InterPro" id="IPR009003">
    <property type="entry name" value="Peptidase_S1_PA"/>
</dbReference>
<dbReference type="CDD" id="cd00054">
    <property type="entry name" value="EGF_CA"/>
    <property type="match status" value="1"/>
</dbReference>
<dbReference type="Pfam" id="PF07645">
    <property type="entry name" value="EGF_CA"/>
    <property type="match status" value="1"/>
</dbReference>
<keyword evidence="1" id="KW-0245">EGF-like domain</keyword>
<dbReference type="GO" id="GO:0004252">
    <property type="term" value="F:serine-type endopeptidase activity"/>
    <property type="evidence" value="ECO:0007669"/>
    <property type="project" value="InterPro"/>
</dbReference>
<dbReference type="SUPFAM" id="SSF50494">
    <property type="entry name" value="Trypsin-like serine proteases"/>
    <property type="match status" value="1"/>
</dbReference>
<dbReference type="GO" id="GO:0005509">
    <property type="term" value="F:calcium ion binding"/>
    <property type="evidence" value="ECO:0007669"/>
    <property type="project" value="InterPro"/>
</dbReference>
<feature type="active site" description="Charge relay system" evidence="14">
    <location>
        <position position="534"/>
    </location>
</feature>
<feature type="disulfide bond" evidence="15 18">
    <location>
        <begin position="232"/>
        <end position="249"/>
    </location>
</feature>
<feature type="binding site" evidence="17">
    <location>
        <position position="133"/>
    </location>
    <ligand>
        <name>Ca(2+)</name>
        <dbReference type="ChEBI" id="CHEBI:29108"/>
        <label>2</label>
    </ligand>
</feature>
<dbReference type="PROSITE" id="PS01180">
    <property type="entry name" value="CUB"/>
    <property type="match status" value="2"/>
</dbReference>
<dbReference type="PROSITE" id="PS50240">
    <property type="entry name" value="TRYPSIN_DOM"/>
    <property type="match status" value="1"/>
</dbReference>
<dbReference type="Proteomes" id="UP000694546">
    <property type="component" value="Chromosome 11"/>
</dbReference>
<evidence type="ECO:0000256" key="17">
    <source>
        <dbReference type="PIRSR" id="PIRSR001155-4"/>
    </source>
</evidence>
<dbReference type="Gene3D" id="2.10.25.10">
    <property type="entry name" value="Laminin"/>
    <property type="match status" value="1"/>
</dbReference>
<evidence type="ECO:0000256" key="16">
    <source>
        <dbReference type="PIRSR" id="PIRSR001155-3"/>
    </source>
</evidence>
<proteinExistence type="predicted"/>
<dbReference type="PROSITE" id="PS50923">
    <property type="entry name" value="SUSHI"/>
    <property type="match status" value="1"/>
</dbReference>
<dbReference type="InterPro" id="IPR000436">
    <property type="entry name" value="Sushi_SCR_CCP_dom"/>
</dbReference>
<evidence type="ECO:0000256" key="4">
    <source>
        <dbReference type="ARBA" id="ARBA00022670"/>
    </source>
</evidence>
<evidence type="ECO:0000256" key="9">
    <source>
        <dbReference type="ARBA" id="ARBA00022825"/>
    </source>
</evidence>
<evidence type="ECO:0000256" key="20">
    <source>
        <dbReference type="SAM" id="SignalP"/>
    </source>
</evidence>
<feature type="disulfide bond" evidence="15">
    <location>
        <begin position="177"/>
        <end position="202"/>
    </location>
</feature>
<dbReference type="PROSITE" id="PS00135">
    <property type="entry name" value="TRYPSIN_SER"/>
    <property type="match status" value="1"/>
</dbReference>
<keyword evidence="25" id="KW-1185">Reference proteome</keyword>
<dbReference type="CDD" id="cd00033">
    <property type="entry name" value="CCP"/>
    <property type="match status" value="2"/>
</dbReference>
<dbReference type="InterPro" id="IPR001881">
    <property type="entry name" value="EGF-like_Ca-bd_dom"/>
</dbReference>
<dbReference type="Gene3D" id="2.10.70.10">
    <property type="entry name" value="Complement Module, domain 1"/>
    <property type="match status" value="2"/>
</dbReference>
<keyword evidence="3 19" id="KW-0768">Sushi</keyword>
<evidence type="ECO:0000259" key="23">
    <source>
        <dbReference type="PROSITE" id="PS50923"/>
    </source>
</evidence>
<dbReference type="InterPro" id="IPR035914">
    <property type="entry name" value="Sperma_CUB_dom_sf"/>
</dbReference>
<dbReference type="SMART" id="SM00179">
    <property type="entry name" value="EGF_CA"/>
    <property type="match status" value="1"/>
</dbReference>
<dbReference type="InterPro" id="IPR043504">
    <property type="entry name" value="Peptidase_S1_PA_chymotrypsin"/>
</dbReference>
<evidence type="ECO:0000256" key="5">
    <source>
        <dbReference type="ARBA" id="ARBA00022723"/>
    </source>
</evidence>
<feature type="disulfide bond" description="Interchain (between heavy and light chains)" evidence="15">
    <location>
        <begin position="423"/>
        <end position="554"/>
    </location>
</feature>
<feature type="disulfide bond" evidence="15">
    <location>
        <begin position="66"/>
        <end position="84"/>
    </location>
</feature>
<feature type="binding site" evidence="17">
    <location>
        <position position="151"/>
    </location>
    <ligand>
        <name>Ca(2+)</name>
        <dbReference type="ChEBI" id="CHEBI:29108"/>
        <label>2</label>
    </ligand>
</feature>
<evidence type="ECO:0000256" key="12">
    <source>
        <dbReference type="ARBA" id="ARBA00023157"/>
    </source>
</evidence>
<evidence type="ECO:0000256" key="14">
    <source>
        <dbReference type="PIRSR" id="PIRSR001155-1"/>
    </source>
</evidence>
<dbReference type="PRINTS" id="PR00722">
    <property type="entry name" value="CHYMOTRYPSIN"/>
</dbReference>
<dbReference type="InterPro" id="IPR024175">
    <property type="entry name" value="Pept_S1A_C1r/C1S/mannan-bd"/>
</dbReference>
<evidence type="ECO:0000259" key="21">
    <source>
        <dbReference type="PROSITE" id="PS01180"/>
    </source>
</evidence>
<comment type="caution">
    <text evidence="19">Lacks conserved residue(s) required for the propagation of feature annotation.</text>
</comment>
<keyword evidence="11" id="KW-0180">Complement pathway</keyword>
<dbReference type="GO" id="GO:0045087">
    <property type="term" value="P:innate immune response"/>
    <property type="evidence" value="ECO:0007669"/>
    <property type="project" value="UniProtKB-KW"/>
</dbReference>
<evidence type="ECO:0000256" key="3">
    <source>
        <dbReference type="ARBA" id="ARBA00022659"/>
    </source>
</evidence>
<feature type="binding site" evidence="17">
    <location>
        <position position="69"/>
    </location>
    <ligand>
        <name>Ca(2+)</name>
        <dbReference type="ChEBI" id="CHEBI:29108"/>
        <label>1</label>
    </ligand>
</feature>
<dbReference type="GO" id="GO:0072562">
    <property type="term" value="C:blood microparticle"/>
    <property type="evidence" value="ECO:0007669"/>
    <property type="project" value="TreeGrafter"/>
</dbReference>
<dbReference type="SMART" id="SM00042">
    <property type="entry name" value="CUB"/>
    <property type="match status" value="2"/>
</dbReference>
<feature type="domain" description="CUB" evidence="21">
    <location>
        <begin position="7"/>
        <end position="132"/>
    </location>
</feature>
<name>A0A8C5FUA8_GADMO</name>
<feature type="binding site" evidence="17">
    <location>
        <position position="234"/>
    </location>
    <ligand>
        <name>Ca(2+)</name>
        <dbReference type="ChEBI" id="CHEBI:29108"/>
        <label>3</label>
    </ligand>
</feature>
<dbReference type="GO" id="GO:0006958">
    <property type="term" value="P:complement activation, classical pathway"/>
    <property type="evidence" value="ECO:0007669"/>
    <property type="project" value="UniProtKB-KW"/>
</dbReference>
<dbReference type="PANTHER" id="PTHR24255">
    <property type="entry name" value="COMPLEMENT COMPONENT 1, S SUBCOMPONENT-RELATED"/>
    <property type="match status" value="1"/>
</dbReference>
<dbReference type="SUPFAM" id="SSF57196">
    <property type="entry name" value="EGF/Laminin"/>
    <property type="match status" value="1"/>
</dbReference>
<keyword evidence="6 20" id="KW-0732">Signal</keyword>
<protein>
    <submittedName>
        <fullName evidence="24">Uncharacterized protein</fullName>
    </submittedName>
</protein>
<evidence type="ECO:0000256" key="8">
    <source>
        <dbReference type="ARBA" id="ARBA00022801"/>
    </source>
</evidence>
<dbReference type="InterPro" id="IPR035976">
    <property type="entry name" value="Sushi/SCR/CCP_sf"/>
</dbReference>
<feature type="disulfide bond" evidence="15">
    <location>
        <begin position="598"/>
        <end position="617"/>
    </location>
</feature>
<dbReference type="InterPro" id="IPR049883">
    <property type="entry name" value="NOTCH1_EGF-like"/>
</dbReference>
<reference evidence="24" key="1">
    <citation type="submission" date="2025-08" db="UniProtKB">
        <authorList>
            <consortium name="Ensembl"/>
        </authorList>
    </citation>
    <scope>IDENTIFICATION</scope>
</reference>
<keyword evidence="10" id="KW-0391">Immunity</keyword>
<feature type="active site" description="Charge relay system" evidence="14">
    <location>
        <position position="474"/>
    </location>
</feature>
<dbReference type="InterPro" id="IPR018097">
    <property type="entry name" value="EGF_Ca-bd_CS"/>
</dbReference>
<dbReference type="CDD" id="cd00190">
    <property type="entry name" value="Tryp_SPc"/>
    <property type="match status" value="1"/>
</dbReference>
<feature type="binding site" evidence="17">
    <location>
        <position position="117"/>
    </location>
    <ligand>
        <name>Ca(2+)</name>
        <dbReference type="ChEBI" id="CHEBI:29108"/>
        <label>1</label>
    </ligand>
</feature>
<evidence type="ECO:0000256" key="2">
    <source>
        <dbReference type="ARBA" id="ARBA00022588"/>
    </source>
</evidence>